<evidence type="ECO:0000256" key="1">
    <source>
        <dbReference type="ARBA" id="ARBA00004370"/>
    </source>
</evidence>
<evidence type="ECO:0000256" key="2">
    <source>
        <dbReference type="ARBA" id="ARBA00022729"/>
    </source>
</evidence>
<dbReference type="PANTHER" id="PTHR12080:SF125">
    <property type="entry name" value="CD48 ANTIGEN-LIKE"/>
    <property type="match status" value="1"/>
</dbReference>
<feature type="chain" id="PRO_5023877125" description="Ig-like domain-containing protein" evidence="6">
    <location>
        <begin position="19"/>
        <end position="319"/>
    </location>
</feature>
<keyword evidence="3 5" id="KW-0472">Membrane</keyword>
<sequence length="319" mass="35776">MEKLLFLLLLAVLNVARAQDKSTPKYYKDGGVLTLDLSPRPSEPITNLVWKHQGNLVVAKWVKDEVLSYFKTFIGRATVDVTTGRLVINNMTKADMGVYSVELNYKVQNERYDAILIKEVPEPMVWVRPWMCPSALDRCTLSCEGVTTNDGPVTYSWKKGDGDWTESGKYLDITKEERADVETFTCRIQNPVSARQSRPKENPFLIQEPGSSNVKTIVGVIFVLLVVVAVVVAAAAVALCCCNNRGYNRPEPLIFTVYVTDAGVKRNRNEPESRRQAARPGMDLEEAFQVVGEFGPYQKRAVAVLVLTQKQKQREVSVQ</sequence>
<evidence type="ECO:0000256" key="3">
    <source>
        <dbReference type="ARBA" id="ARBA00023136"/>
    </source>
</evidence>
<reference evidence="8 9" key="1">
    <citation type="submission" date="2019-08" db="EMBL/GenBank/DDBJ databases">
        <title>A chromosome-level genome assembly, high-density linkage maps, and genome scans reveal the genomic architecture of hybrid incompatibilities underlying speciation via character displacement in darters (Percidae: Etheostominae).</title>
        <authorList>
            <person name="Moran R.L."/>
            <person name="Catchen J.M."/>
            <person name="Fuller R.C."/>
        </authorList>
    </citation>
    <scope>NUCLEOTIDE SEQUENCE [LARGE SCALE GENOMIC DNA]</scope>
    <source>
        <strain evidence="8">EspeVRDwgs_2016</strain>
        <tissue evidence="8">Muscle</tissue>
    </source>
</reference>
<evidence type="ECO:0000256" key="6">
    <source>
        <dbReference type="SAM" id="SignalP"/>
    </source>
</evidence>
<keyword evidence="9" id="KW-1185">Reference proteome</keyword>
<dbReference type="InterPro" id="IPR007110">
    <property type="entry name" value="Ig-like_dom"/>
</dbReference>
<keyword evidence="5" id="KW-1133">Transmembrane helix</keyword>
<evidence type="ECO:0000259" key="7">
    <source>
        <dbReference type="PROSITE" id="PS50835"/>
    </source>
</evidence>
<dbReference type="PANTHER" id="PTHR12080">
    <property type="entry name" value="SIGNALING LYMPHOCYTIC ACTIVATION MOLECULE"/>
    <property type="match status" value="1"/>
</dbReference>
<name>A0A5J5CCI5_9PERO</name>
<evidence type="ECO:0000313" key="9">
    <source>
        <dbReference type="Proteomes" id="UP000327493"/>
    </source>
</evidence>
<evidence type="ECO:0000256" key="4">
    <source>
        <dbReference type="ARBA" id="ARBA00023180"/>
    </source>
</evidence>
<dbReference type="EMBL" id="VOFY01001144">
    <property type="protein sequence ID" value="KAA8578089.1"/>
    <property type="molecule type" value="Genomic_DNA"/>
</dbReference>
<dbReference type="InterPro" id="IPR013783">
    <property type="entry name" value="Ig-like_fold"/>
</dbReference>
<keyword evidence="4" id="KW-0325">Glycoprotein</keyword>
<feature type="signal peptide" evidence="6">
    <location>
        <begin position="1"/>
        <end position="18"/>
    </location>
</feature>
<protein>
    <recommendedName>
        <fullName evidence="7">Ig-like domain-containing protein</fullName>
    </recommendedName>
</protein>
<dbReference type="InterPro" id="IPR036179">
    <property type="entry name" value="Ig-like_dom_sf"/>
</dbReference>
<keyword evidence="5" id="KW-0812">Transmembrane</keyword>
<feature type="domain" description="Ig-like" evidence="7">
    <location>
        <begin position="140"/>
        <end position="197"/>
    </location>
</feature>
<dbReference type="PROSITE" id="PS50835">
    <property type="entry name" value="IG_LIKE"/>
    <property type="match status" value="1"/>
</dbReference>
<dbReference type="Gene3D" id="2.60.40.10">
    <property type="entry name" value="Immunoglobulins"/>
    <property type="match status" value="2"/>
</dbReference>
<comment type="caution">
    <text evidence="8">The sequence shown here is derived from an EMBL/GenBank/DDBJ whole genome shotgun (WGS) entry which is preliminary data.</text>
</comment>
<organism evidence="8 9">
    <name type="scientific">Etheostoma spectabile</name>
    <name type="common">orangethroat darter</name>
    <dbReference type="NCBI Taxonomy" id="54343"/>
    <lineage>
        <taxon>Eukaryota</taxon>
        <taxon>Metazoa</taxon>
        <taxon>Chordata</taxon>
        <taxon>Craniata</taxon>
        <taxon>Vertebrata</taxon>
        <taxon>Euteleostomi</taxon>
        <taxon>Actinopterygii</taxon>
        <taxon>Neopterygii</taxon>
        <taxon>Teleostei</taxon>
        <taxon>Neoteleostei</taxon>
        <taxon>Acanthomorphata</taxon>
        <taxon>Eupercaria</taxon>
        <taxon>Perciformes</taxon>
        <taxon>Percoidei</taxon>
        <taxon>Percidae</taxon>
        <taxon>Etheostomatinae</taxon>
        <taxon>Etheostoma</taxon>
    </lineage>
</organism>
<dbReference type="SUPFAM" id="SSF48726">
    <property type="entry name" value="Immunoglobulin"/>
    <property type="match status" value="2"/>
</dbReference>
<dbReference type="AlphaFoldDB" id="A0A5J5CCI5"/>
<dbReference type="Proteomes" id="UP000327493">
    <property type="component" value="Unassembled WGS sequence"/>
</dbReference>
<dbReference type="GO" id="GO:0016020">
    <property type="term" value="C:membrane"/>
    <property type="evidence" value="ECO:0007669"/>
    <property type="project" value="UniProtKB-SubCell"/>
</dbReference>
<comment type="subcellular location">
    <subcellularLocation>
        <location evidence="1">Membrane</location>
    </subcellularLocation>
</comment>
<evidence type="ECO:0000313" key="8">
    <source>
        <dbReference type="EMBL" id="KAA8578089.1"/>
    </source>
</evidence>
<accession>A0A5J5CCI5</accession>
<evidence type="ECO:0000256" key="5">
    <source>
        <dbReference type="SAM" id="Phobius"/>
    </source>
</evidence>
<feature type="transmembrane region" description="Helical" evidence="5">
    <location>
        <begin position="217"/>
        <end position="241"/>
    </location>
</feature>
<proteinExistence type="predicted"/>
<gene>
    <name evidence="8" type="ORF">FQN60_002513</name>
</gene>
<dbReference type="InterPro" id="IPR015631">
    <property type="entry name" value="CD2/SLAM_rcpt"/>
</dbReference>
<keyword evidence="2 6" id="KW-0732">Signal</keyword>